<dbReference type="InterPro" id="IPR056784">
    <property type="entry name" value="PSF2_N"/>
</dbReference>
<dbReference type="PANTHER" id="PTHR12772">
    <property type="entry name" value="DNA REPLICATION COMPLEX GINS PROTEIN PSF2"/>
    <property type="match status" value="1"/>
</dbReference>
<proteinExistence type="predicted"/>
<accession>A0A0M0BRA2</accession>
<feature type="non-terminal residue" evidence="2">
    <location>
        <position position="150"/>
    </location>
</feature>
<dbReference type="SUPFAM" id="SSF160059">
    <property type="entry name" value="PriA/YqbF domain"/>
    <property type="match status" value="1"/>
</dbReference>
<protein>
    <recommendedName>
        <fullName evidence="1">DNA replication complex GINS protein PSF2 N-terminal domain-containing protein</fullName>
    </recommendedName>
</protein>
<evidence type="ECO:0000313" key="3">
    <source>
        <dbReference type="Proteomes" id="UP000037237"/>
    </source>
</evidence>
<organism evidence="2 3">
    <name type="scientific">miscellaneous Crenarchaeota group-1 archaeon SG8-32-1</name>
    <dbReference type="NCBI Taxonomy" id="1685124"/>
    <lineage>
        <taxon>Archaea</taxon>
        <taxon>Candidatus Bathyarchaeota</taxon>
        <taxon>MCG-1</taxon>
    </lineage>
</organism>
<comment type="caution">
    <text evidence="2">The sequence shown here is derived from an EMBL/GenBank/DDBJ whole genome shotgun (WGS) entry which is preliminary data.</text>
</comment>
<dbReference type="GO" id="GO:0000727">
    <property type="term" value="P:double-strand break repair via break-induced replication"/>
    <property type="evidence" value="ECO:0007669"/>
    <property type="project" value="TreeGrafter"/>
</dbReference>
<dbReference type="Gene3D" id="1.20.58.1030">
    <property type="match status" value="1"/>
</dbReference>
<dbReference type="AlphaFoldDB" id="A0A0M0BRA2"/>
<feature type="domain" description="DNA replication complex GINS protein PSF2 N-terminal" evidence="1">
    <location>
        <begin position="11"/>
        <end position="66"/>
    </location>
</feature>
<sequence length="150" mass="17501">MSIDPVKAIRDADFMFENMQVKIVANRNSPEIELPGIKIGPFTEGKEYEVRYWVAIELKKAGIAHIRMEEPLDLMMLNKIQWKERNQTSQKVLSVPENFYPKLRRFLEELNDEAIKKPEKRQDSEKAKNLSVDIVRMRLKKIVSLASSGR</sequence>
<reference evidence="2 3" key="1">
    <citation type="submission" date="2015-06" db="EMBL/GenBank/DDBJ databases">
        <title>New insights into the roles of widespread benthic archaea in carbon and nitrogen cycling.</title>
        <authorList>
            <person name="Lazar C.S."/>
            <person name="Baker B.J."/>
            <person name="Seitz K.W."/>
            <person name="Hyde A.S."/>
            <person name="Dick G.J."/>
            <person name="Hinrichs K.-U."/>
            <person name="Teske A.P."/>
        </authorList>
    </citation>
    <scope>NUCLEOTIDE SEQUENCE [LARGE SCALE GENOMIC DNA]</scope>
    <source>
        <strain evidence="2">SG8-32-1</strain>
    </source>
</reference>
<gene>
    <name evidence="2" type="ORF">AC477_04390</name>
</gene>
<evidence type="ECO:0000313" key="2">
    <source>
        <dbReference type="EMBL" id="KON31118.1"/>
    </source>
</evidence>
<dbReference type="Pfam" id="PF25005">
    <property type="entry name" value="PSF2_N"/>
    <property type="match status" value="1"/>
</dbReference>
<name>A0A0M0BRA2_9ARCH</name>
<dbReference type="Proteomes" id="UP000037237">
    <property type="component" value="Unassembled WGS sequence"/>
</dbReference>
<dbReference type="EMBL" id="LFWU01000106">
    <property type="protein sequence ID" value="KON31118.1"/>
    <property type="molecule type" value="Genomic_DNA"/>
</dbReference>
<dbReference type="InterPro" id="IPR007257">
    <property type="entry name" value="GINS_Psf2"/>
</dbReference>
<dbReference type="GO" id="GO:0006260">
    <property type="term" value="P:DNA replication"/>
    <property type="evidence" value="ECO:0007669"/>
    <property type="project" value="InterPro"/>
</dbReference>
<evidence type="ECO:0000259" key="1">
    <source>
        <dbReference type="Pfam" id="PF25005"/>
    </source>
</evidence>
<dbReference type="PANTHER" id="PTHR12772:SF0">
    <property type="entry name" value="DNA REPLICATION COMPLEX GINS PROTEIN PSF2"/>
    <property type="match status" value="1"/>
</dbReference>
<dbReference type="Gene3D" id="3.40.5.50">
    <property type="match status" value="1"/>
</dbReference>
<dbReference type="CDD" id="cd11714">
    <property type="entry name" value="GINS_A_archaea"/>
    <property type="match status" value="1"/>
</dbReference>